<keyword evidence="4" id="KW-0812">Transmembrane</keyword>
<dbReference type="PANTHER" id="PTHR39192">
    <property type="entry name" value="IRON UPTAKE SYSTEM COMPONENT EFEO"/>
    <property type="match status" value="1"/>
</dbReference>
<dbReference type="Pfam" id="PF09375">
    <property type="entry name" value="Peptidase_M75"/>
    <property type="match status" value="1"/>
</dbReference>
<evidence type="ECO:0000256" key="3">
    <source>
        <dbReference type="ARBA" id="ARBA00022729"/>
    </source>
</evidence>
<feature type="transmembrane region" description="Helical" evidence="4">
    <location>
        <begin position="12"/>
        <end position="34"/>
    </location>
</feature>
<comment type="caution">
    <text evidence="7">The sequence shown here is derived from an EMBL/GenBank/DDBJ whole genome shotgun (WGS) entry which is preliminary data.</text>
</comment>
<dbReference type="Proteomes" id="UP000245865">
    <property type="component" value="Unassembled WGS sequence"/>
</dbReference>
<protein>
    <submittedName>
        <fullName evidence="7">Multidrug DMT transporter permease</fullName>
    </submittedName>
</protein>
<evidence type="ECO:0000259" key="6">
    <source>
        <dbReference type="Pfam" id="PF13473"/>
    </source>
</evidence>
<evidence type="ECO:0000313" key="7">
    <source>
        <dbReference type="EMBL" id="PWL18358.1"/>
    </source>
</evidence>
<comment type="similarity">
    <text evidence="2">Belongs to the EfeM/EfeO family.</text>
</comment>
<evidence type="ECO:0000259" key="5">
    <source>
        <dbReference type="Pfam" id="PF09375"/>
    </source>
</evidence>
<comment type="subcellular location">
    <subcellularLocation>
        <location evidence="1">Periplasm</location>
    </subcellularLocation>
</comment>
<dbReference type="Gene3D" id="1.20.1420.20">
    <property type="entry name" value="M75 peptidase, HXXE motif"/>
    <property type="match status" value="1"/>
</dbReference>
<evidence type="ECO:0000256" key="2">
    <source>
        <dbReference type="ARBA" id="ARBA00005989"/>
    </source>
</evidence>
<dbReference type="Pfam" id="PF13473">
    <property type="entry name" value="Cupredoxin_1"/>
    <property type="match status" value="1"/>
</dbReference>
<organism evidence="7 8">
    <name type="scientific">Falsochrobactrum shanghaiense</name>
    <dbReference type="NCBI Taxonomy" id="2201899"/>
    <lineage>
        <taxon>Bacteria</taxon>
        <taxon>Pseudomonadati</taxon>
        <taxon>Pseudomonadota</taxon>
        <taxon>Alphaproteobacteria</taxon>
        <taxon>Hyphomicrobiales</taxon>
        <taxon>Brucellaceae</taxon>
        <taxon>Falsochrobactrum</taxon>
    </lineage>
</organism>
<dbReference type="OrthoDB" id="7348379at2"/>
<feature type="domain" description="EfeO-type cupredoxin-like" evidence="6">
    <location>
        <begin position="26"/>
        <end position="131"/>
    </location>
</feature>
<accession>A0A316JAQ3</accession>
<dbReference type="CDD" id="cd14656">
    <property type="entry name" value="Imelysin-like_EfeO"/>
    <property type="match status" value="1"/>
</dbReference>
<dbReference type="InterPro" id="IPR018976">
    <property type="entry name" value="Imelysin-like"/>
</dbReference>
<dbReference type="NCBIfam" id="NF041757">
    <property type="entry name" value="EfeO"/>
    <property type="match status" value="1"/>
</dbReference>
<dbReference type="RefSeq" id="WP_109705259.1">
    <property type="nucleotide sequence ID" value="NZ_QGDB01000002.1"/>
</dbReference>
<dbReference type="GO" id="GO:0042597">
    <property type="term" value="C:periplasmic space"/>
    <property type="evidence" value="ECO:0007669"/>
    <property type="project" value="UniProtKB-SubCell"/>
</dbReference>
<evidence type="ECO:0000256" key="1">
    <source>
        <dbReference type="ARBA" id="ARBA00004418"/>
    </source>
</evidence>
<proteinExistence type="inferred from homology"/>
<dbReference type="PANTHER" id="PTHR39192:SF1">
    <property type="entry name" value="IRON UPTAKE SYSTEM COMPONENT EFEO"/>
    <property type="match status" value="1"/>
</dbReference>
<feature type="domain" description="Imelysin-like" evidence="5">
    <location>
        <begin position="162"/>
        <end position="380"/>
    </location>
</feature>
<dbReference type="AlphaFoldDB" id="A0A316JAQ3"/>
<sequence>MRDPGKTSAPSRLMPVAVAISALLAIAGAGLFYYATQTASGPERGNIHKVVVGAKSCDPMDFSLSAGRATFEIHNASDRPIEWEILDGVMVVEERENIAPGFHSLLTARLKPGTYEITCGLLSNPRGKLTVAPSESSEAERAAPPVTAFIGPLSEFKVYLALQSAALVKETGRLSAAIDAGNIEEARAAWLAARLPYRRMEAVMGRIADLENAIDPLSDYLEKREEDPAFTGFHRIEYGLWDKHSVADLAPVAAQLLADVTALKERLRALKLAPADLASMAERQAERLATAQIITGEDRWSGADLPGIEANLDGIAKGAGLLLPLVREAAPDIAHTYEERLAGARAALAATAGEASGYPSYGNLDQPVRERLATAFADLGKAIAAINPAIGLE</sequence>
<dbReference type="InterPro" id="IPR034981">
    <property type="entry name" value="Imelysin-like_EfeO/Algp7"/>
</dbReference>
<gene>
    <name evidence="7" type="ORF">DKP76_04455</name>
</gene>
<reference evidence="7 8" key="1">
    <citation type="submission" date="2018-05" db="EMBL/GenBank/DDBJ databases">
        <title>Comparative genomic sequence analysis between strain HN4 and CCM 8460T (Falsochrobactrum ovis) will provide more evidence to prove that HN4 is a new species of Falsochrobactrum.</title>
        <authorList>
            <person name="Lyu W."/>
            <person name="Sun L."/>
            <person name="Yao L."/>
        </authorList>
    </citation>
    <scope>NUCLEOTIDE SEQUENCE [LARGE SCALE GENOMIC DNA]</scope>
    <source>
        <strain evidence="7 8">HN4</strain>
    </source>
</reference>
<dbReference type="InterPro" id="IPR050894">
    <property type="entry name" value="EfeM/EfeO_iron_uptake"/>
</dbReference>
<dbReference type="InterPro" id="IPR028096">
    <property type="entry name" value="EfeO_Cupredoxin"/>
</dbReference>
<evidence type="ECO:0000313" key="8">
    <source>
        <dbReference type="Proteomes" id="UP000245865"/>
    </source>
</evidence>
<dbReference type="EMBL" id="QGDB01000002">
    <property type="protein sequence ID" value="PWL18358.1"/>
    <property type="molecule type" value="Genomic_DNA"/>
</dbReference>
<dbReference type="InterPro" id="IPR053377">
    <property type="entry name" value="Iron_uptake_EfeM/EfeO"/>
</dbReference>
<evidence type="ECO:0000256" key="4">
    <source>
        <dbReference type="SAM" id="Phobius"/>
    </source>
</evidence>
<keyword evidence="4" id="KW-1133">Transmembrane helix</keyword>
<keyword evidence="4" id="KW-0472">Membrane</keyword>
<name>A0A316JAQ3_9HYPH</name>
<dbReference type="InterPro" id="IPR038352">
    <property type="entry name" value="Imelysin_sf"/>
</dbReference>
<keyword evidence="8" id="KW-1185">Reference proteome</keyword>
<keyword evidence="3" id="KW-0732">Signal</keyword>